<evidence type="ECO:0000256" key="1">
    <source>
        <dbReference type="SAM" id="Phobius"/>
    </source>
</evidence>
<evidence type="ECO:0000313" key="3">
    <source>
        <dbReference type="Proteomes" id="UP000659654"/>
    </source>
</evidence>
<proteinExistence type="predicted"/>
<keyword evidence="1" id="KW-0812">Transmembrane</keyword>
<feature type="transmembrane region" description="Helical" evidence="1">
    <location>
        <begin position="176"/>
        <end position="197"/>
    </location>
</feature>
<protein>
    <submittedName>
        <fullName evidence="2">(pine wood nematode) hypothetical protein</fullName>
    </submittedName>
</protein>
<dbReference type="PANTHER" id="PTHR22943:SF248">
    <property type="entry name" value="SEVEN TM RECEPTOR"/>
    <property type="match status" value="1"/>
</dbReference>
<dbReference type="PANTHER" id="PTHR22943">
    <property type="entry name" value="7-TRANSMEMBRANE DOMAIN RECEPTOR C.ELEGANS"/>
    <property type="match status" value="1"/>
</dbReference>
<feature type="transmembrane region" description="Helical" evidence="1">
    <location>
        <begin position="243"/>
        <end position="262"/>
    </location>
</feature>
<feature type="transmembrane region" description="Helical" evidence="1">
    <location>
        <begin position="136"/>
        <end position="156"/>
    </location>
</feature>
<dbReference type="EMBL" id="CAJFDI010000001">
    <property type="protein sequence ID" value="CAD5211840.1"/>
    <property type="molecule type" value="Genomic_DNA"/>
</dbReference>
<dbReference type="AlphaFoldDB" id="A0A7I8XMQ4"/>
<accession>A0A7I8XMQ4</accession>
<dbReference type="Proteomes" id="UP000582659">
    <property type="component" value="Unassembled WGS sequence"/>
</dbReference>
<organism evidence="2 3">
    <name type="scientific">Bursaphelenchus xylophilus</name>
    <name type="common">Pinewood nematode worm</name>
    <name type="synonym">Aphelenchoides xylophilus</name>
    <dbReference type="NCBI Taxonomy" id="6326"/>
    <lineage>
        <taxon>Eukaryota</taxon>
        <taxon>Metazoa</taxon>
        <taxon>Ecdysozoa</taxon>
        <taxon>Nematoda</taxon>
        <taxon>Chromadorea</taxon>
        <taxon>Rhabditida</taxon>
        <taxon>Tylenchina</taxon>
        <taxon>Tylenchomorpha</taxon>
        <taxon>Aphelenchoidea</taxon>
        <taxon>Aphelenchoididae</taxon>
        <taxon>Bursaphelenchus</taxon>
    </lineage>
</organism>
<dbReference type="OrthoDB" id="5911431at2759"/>
<dbReference type="EMBL" id="CAJFCV020000001">
    <property type="protein sequence ID" value="CAG9089259.1"/>
    <property type="molecule type" value="Genomic_DNA"/>
</dbReference>
<feature type="transmembrane region" description="Helical" evidence="1">
    <location>
        <begin position="54"/>
        <end position="72"/>
    </location>
</feature>
<dbReference type="InterPro" id="IPR019421">
    <property type="entry name" value="7TM_GPCR_serpentine_rcpt_Srd"/>
</dbReference>
<evidence type="ECO:0000313" key="2">
    <source>
        <dbReference type="EMBL" id="CAD5211840.1"/>
    </source>
</evidence>
<comment type="caution">
    <text evidence="2">The sequence shown here is derived from an EMBL/GenBank/DDBJ whole genome shotgun (WGS) entry which is preliminary data.</text>
</comment>
<keyword evidence="3" id="KW-1185">Reference proteome</keyword>
<feature type="transmembrane region" description="Helical" evidence="1">
    <location>
        <begin position="319"/>
        <end position="341"/>
    </location>
</feature>
<keyword evidence="1" id="KW-1133">Transmembrane helix</keyword>
<gene>
    <name evidence="2" type="ORF">BXYJ_LOCUS2622</name>
</gene>
<dbReference type="Pfam" id="PF10317">
    <property type="entry name" value="7TM_GPCR_Srd"/>
    <property type="match status" value="1"/>
</dbReference>
<sequence>MSRLAAVAHQIRSRGLQSQSDDGRFGGATIRRFFPTDRYSACCVNPLRQGVFQIIAISGVFANILLFFLVKNHTPDVMYSYRKVLYASCFLDGVTALEHFLLMARSEMVRDVLTMRFEGPLPQLIEHYGFLAGRNLAYLLVFEAFFMMATVCFCFVPYTYRYFHIVHNKTLTSFQFLLLVVAYLTPPGVITIGIALLSVQSYDQLTAYIGDDDPQCLRRVPYFDRRLVTEEPLQTISQVIFKFNYPIFAYPPLLLYFIVRIFQKLSSNVQKTSSVASRMQRQITLTLTAQSIIPVLLVALPYLIGIFNLHNGGNKSGSLSLMSVSLNSIPLVNPVSTIILVKSYRNIALRALGIDRNSISTSRVSVTSVLSK</sequence>
<reference evidence="2" key="1">
    <citation type="submission" date="2020-09" db="EMBL/GenBank/DDBJ databases">
        <authorList>
            <person name="Kikuchi T."/>
        </authorList>
    </citation>
    <scope>NUCLEOTIDE SEQUENCE</scope>
    <source>
        <strain evidence="2">Ka4C1</strain>
    </source>
</reference>
<feature type="transmembrane region" description="Helical" evidence="1">
    <location>
        <begin position="283"/>
        <end position="307"/>
    </location>
</feature>
<keyword evidence="1" id="KW-0472">Membrane</keyword>
<dbReference type="Proteomes" id="UP000659654">
    <property type="component" value="Unassembled WGS sequence"/>
</dbReference>
<name>A0A7I8XMQ4_BURXY</name>